<dbReference type="PRINTS" id="PR00598">
    <property type="entry name" value="HTHMARR"/>
</dbReference>
<evidence type="ECO:0000313" key="3">
    <source>
        <dbReference type="EMBL" id="MFC7064134.1"/>
    </source>
</evidence>
<protein>
    <submittedName>
        <fullName evidence="3">MarR family winged helix-turn-helix transcriptional regulator</fullName>
    </submittedName>
</protein>
<dbReference type="PROSITE" id="PS50995">
    <property type="entry name" value="HTH_MARR_2"/>
    <property type="match status" value="1"/>
</dbReference>
<dbReference type="Gene3D" id="1.10.10.10">
    <property type="entry name" value="Winged helix-like DNA-binding domain superfamily/Winged helix DNA-binding domain"/>
    <property type="match status" value="1"/>
</dbReference>
<dbReference type="SMART" id="SM00347">
    <property type="entry name" value="HTH_MARR"/>
    <property type="match status" value="1"/>
</dbReference>
<keyword evidence="1" id="KW-0238">DNA-binding</keyword>
<reference evidence="4" key="1">
    <citation type="journal article" date="2019" name="Int. J. Syst. Evol. Microbiol.">
        <title>The Global Catalogue of Microorganisms (GCM) 10K type strain sequencing project: providing services to taxonomists for standard genome sequencing and annotation.</title>
        <authorList>
            <consortium name="The Broad Institute Genomics Platform"/>
            <consortium name="The Broad Institute Genome Sequencing Center for Infectious Disease"/>
            <person name="Wu L."/>
            <person name="Ma J."/>
        </authorList>
    </citation>
    <scope>NUCLEOTIDE SEQUENCE [LARGE SCALE GENOMIC DNA]</scope>
    <source>
        <strain evidence="4">CGMCC 4.1621</strain>
    </source>
</reference>
<name>A0ABW2ESJ7_9BACI</name>
<gene>
    <name evidence="3" type="ORF">ACFQIC_20280</name>
</gene>
<dbReference type="InterPro" id="IPR036390">
    <property type="entry name" value="WH_DNA-bd_sf"/>
</dbReference>
<dbReference type="PANTHER" id="PTHR33164">
    <property type="entry name" value="TRANSCRIPTIONAL REGULATOR, MARR FAMILY"/>
    <property type="match status" value="1"/>
</dbReference>
<dbReference type="PANTHER" id="PTHR33164:SF102">
    <property type="entry name" value="TRANSCRIPTIONAL REGULATORY PROTEIN"/>
    <property type="match status" value="1"/>
</dbReference>
<dbReference type="RefSeq" id="WP_390217809.1">
    <property type="nucleotide sequence ID" value="NZ_JBHSZV010000064.1"/>
</dbReference>
<dbReference type="InterPro" id="IPR000835">
    <property type="entry name" value="HTH_MarR-typ"/>
</dbReference>
<feature type="domain" description="HTH marR-type" evidence="2">
    <location>
        <begin position="1"/>
        <end position="140"/>
    </location>
</feature>
<dbReference type="Proteomes" id="UP001596410">
    <property type="component" value="Unassembled WGS sequence"/>
</dbReference>
<proteinExistence type="predicted"/>
<organism evidence="3 4">
    <name type="scientific">Halobacillus seohaensis</name>
    <dbReference type="NCBI Taxonomy" id="447421"/>
    <lineage>
        <taxon>Bacteria</taxon>
        <taxon>Bacillati</taxon>
        <taxon>Bacillota</taxon>
        <taxon>Bacilli</taxon>
        <taxon>Bacillales</taxon>
        <taxon>Bacillaceae</taxon>
        <taxon>Halobacillus</taxon>
    </lineage>
</organism>
<comment type="caution">
    <text evidence="3">The sequence shown here is derived from an EMBL/GenBank/DDBJ whole genome shotgun (WGS) entry which is preliminary data.</text>
</comment>
<evidence type="ECO:0000313" key="4">
    <source>
        <dbReference type="Proteomes" id="UP001596410"/>
    </source>
</evidence>
<dbReference type="InterPro" id="IPR039422">
    <property type="entry name" value="MarR/SlyA-like"/>
</dbReference>
<sequence>MNKRLDLAVDLFKEVMIYGTERVIKSIDHEIFHTYSPEQLQMLQIISKEDVSPGRLAAMQGVHKSAVSNRVKKLSSKGLVEIAGSESDQRGKTIKLTNKGKELIQQSNEVVYQYIENILQDGLEDSEIEEFIRIFHKLRNILKVEEGYE</sequence>
<dbReference type="SUPFAM" id="SSF46785">
    <property type="entry name" value="Winged helix' DNA-binding domain"/>
    <property type="match status" value="1"/>
</dbReference>
<dbReference type="Pfam" id="PF12802">
    <property type="entry name" value="MarR_2"/>
    <property type="match status" value="1"/>
</dbReference>
<evidence type="ECO:0000256" key="1">
    <source>
        <dbReference type="ARBA" id="ARBA00023125"/>
    </source>
</evidence>
<dbReference type="EMBL" id="JBHSZV010000064">
    <property type="protein sequence ID" value="MFC7064134.1"/>
    <property type="molecule type" value="Genomic_DNA"/>
</dbReference>
<accession>A0ABW2ESJ7</accession>
<dbReference type="InterPro" id="IPR036388">
    <property type="entry name" value="WH-like_DNA-bd_sf"/>
</dbReference>
<keyword evidence="4" id="KW-1185">Reference proteome</keyword>
<evidence type="ECO:0000259" key="2">
    <source>
        <dbReference type="PROSITE" id="PS50995"/>
    </source>
</evidence>